<dbReference type="OrthoDB" id="1931917at2759"/>
<dbReference type="EMBL" id="KI392614">
    <property type="protein sequence ID" value="ERN12591.1"/>
    <property type="molecule type" value="Genomic_DNA"/>
</dbReference>
<evidence type="ECO:0000256" key="8">
    <source>
        <dbReference type="SAM" id="Phobius"/>
    </source>
</evidence>
<evidence type="ECO:0000256" key="2">
    <source>
        <dbReference type="ARBA" id="ARBA00022692"/>
    </source>
</evidence>
<keyword evidence="3" id="KW-0732">Signal</keyword>
<dbReference type="PANTHER" id="PTHR31769">
    <property type="entry name" value="OS07G0462200 PROTEIN-RELATED"/>
    <property type="match status" value="1"/>
</dbReference>
<feature type="transmembrane region" description="Helical" evidence="8">
    <location>
        <begin position="57"/>
        <end position="77"/>
    </location>
</feature>
<dbReference type="GO" id="GO:0012505">
    <property type="term" value="C:endomembrane system"/>
    <property type="evidence" value="ECO:0007669"/>
    <property type="project" value="UniProtKB-SubCell"/>
</dbReference>
<evidence type="ECO:0000256" key="4">
    <source>
        <dbReference type="ARBA" id="ARBA00022989"/>
    </source>
</evidence>
<evidence type="ECO:0000256" key="7">
    <source>
        <dbReference type="SAM" id="MobiDB-lite"/>
    </source>
</evidence>
<evidence type="ECO:0000256" key="5">
    <source>
        <dbReference type="ARBA" id="ARBA00023136"/>
    </source>
</evidence>
<keyword evidence="10" id="KW-1185">Reference proteome</keyword>
<feature type="transmembrane region" description="Helical" evidence="8">
    <location>
        <begin position="7"/>
        <end position="27"/>
    </location>
</feature>
<dbReference type="eggNOG" id="ENOG502QVU8">
    <property type="taxonomic scope" value="Eukaryota"/>
</dbReference>
<dbReference type="KEGG" id="atr:18440809"/>
<accession>W1PXI8</accession>
<evidence type="ECO:0000313" key="9">
    <source>
        <dbReference type="EMBL" id="ERN12591.1"/>
    </source>
</evidence>
<evidence type="ECO:0000256" key="3">
    <source>
        <dbReference type="ARBA" id="ARBA00022729"/>
    </source>
</evidence>
<dbReference type="HOGENOM" id="CLU_088400_0_0_1"/>
<sequence length="197" mass="21140">MALSQTAQIAIAIGTLGALSFIFGVVAENKKPASGSPIVGKDFVVCKFPYDQTVPLGALSLVCLVFSSILGLVSVYFPYQKKTVPAAILFRSTSLCVFFGIATLVSTVSFVLLMWGTITEGLHHVNKVHNDVTYACPTAKTGLFGGAAFLALDSALFWLICQMLTLNSRADYEEEDPKGDYGEVHTADYTNSNNPKV</sequence>
<feature type="transmembrane region" description="Helical" evidence="8">
    <location>
        <begin position="89"/>
        <end position="118"/>
    </location>
</feature>
<organism evidence="9 10">
    <name type="scientific">Amborella trichopoda</name>
    <dbReference type="NCBI Taxonomy" id="13333"/>
    <lineage>
        <taxon>Eukaryota</taxon>
        <taxon>Viridiplantae</taxon>
        <taxon>Streptophyta</taxon>
        <taxon>Embryophyta</taxon>
        <taxon>Tracheophyta</taxon>
        <taxon>Spermatophyta</taxon>
        <taxon>Magnoliopsida</taxon>
        <taxon>Amborellales</taxon>
        <taxon>Amborellaceae</taxon>
        <taxon>Amborella</taxon>
    </lineage>
</organism>
<comment type="subcellular location">
    <subcellularLocation>
        <location evidence="1">Endomembrane system</location>
        <topology evidence="1">Multi-pass membrane protein</topology>
    </subcellularLocation>
</comment>
<feature type="compositionally biased region" description="Polar residues" evidence="7">
    <location>
        <begin position="188"/>
        <end position="197"/>
    </location>
</feature>
<gene>
    <name evidence="9" type="ORF">AMTR_s00025p00219060</name>
</gene>
<keyword evidence="5 8" id="KW-0472">Membrane</keyword>
<dbReference type="AlphaFoldDB" id="W1PXI8"/>
<reference evidence="10" key="1">
    <citation type="journal article" date="2013" name="Science">
        <title>The Amborella genome and the evolution of flowering plants.</title>
        <authorList>
            <consortium name="Amborella Genome Project"/>
        </authorList>
    </citation>
    <scope>NUCLEOTIDE SEQUENCE [LARGE SCALE GENOMIC DNA]</scope>
</reference>
<protein>
    <submittedName>
        <fullName evidence="9">Uncharacterized protein</fullName>
    </submittedName>
</protein>
<dbReference type="OMA" id="AIFFPYS"/>
<dbReference type="Proteomes" id="UP000017836">
    <property type="component" value="Unassembled WGS sequence"/>
</dbReference>
<comment type="similarity">
    <text evidence="6">Belongs to the DESIGUAL family.</text>
</comment>
<keyword evidence="4 8" id="KW-1133">Transmembrane helix</keyword>
<feature type="region of interest" description="Disordered" evidence="7">
    <location>
        <begin position="173"/>
        <end position="197"/>
    </location>
</feature>
<feature type="transmembrane region" description="Helical" evidence="8">
    <location>
        <begin position="138"/>
        <end position="160"/>
    </location>
</feature>
<evidence type="ECO:0000313" key="10">
    <source>
        <dbReference type="Proteomes" id="UP000017836"/>
    </source>
</evidence>
<dbReference type="Gramene" id="ERN12591">
    <property type="protein sequence ID" value="ERN12591"/>
    <property type="gene ID" value="AMTR_s00025p00219060"/>
</dbReference>
<keyword evidence="2 8" id="KW-0812">Transmembrane</keyword>
<dbReference type="Pfam" id="PF06749">
    <property type="entry name" value="DUF1218"/>
    <property type="match status" value="1"/>
</dbReference>
<evidence type="ECO:0000256" key="6">
    <source>
        <dbReference type="ARBA" id="ARBA00029467"/>
    </source>
</evidence>
<dbReference type="InterPro" id="IPR009606">
    <property type="entry name" value="DEAL/Modifying_wall_lignin1/2"/>
</dbReference>
<proteinExistence type="inferred from homology"/>
<name>W1PXI8_AMBTC</name>
<dbReference type="InterPro" id="IPR052222">
    <property type="entry name" value="DESIGUAL"/>
</dbReference>
<evidence type="ECO:0000256" key="1">
    <source>
        <dbReference type="ARBA" id="ARBA00004127"/>
    </source>
</evidence>